<dbReference type="InterPro" id="IPR008880">
    <property type="entry name" value="Trigger_fac_C"/>
</dbReference>
<evidence type="ECO:0000256" key="6">
    <source>
        <dbReference type="SAM" id="SignalP"/>
    </source>
</evidence>
<dbReference type="InterPro" id="IPR037041">
    <property type="entry name" value="Trigger_fac_C_sf"/>
</dbReference>
<dbReference type="PROSITE" id="PS50059">
    <property type="entry name" value="FKBP_PPIASE"/>
    <property type="match status" value="1"/>
</dbReference>
<sequence>MKKKIIVVLLASMLASQTTACSINFFKGSEQTEKRSGEYNINANKLVKKLANYKKIPVTINSSQYTLPDGYLDQQYESIIQNQGLNRQEIKDRDTVKDGDLVMVDYTGYLNNKKFQGGEATDVLLDVSKNSDPTTGTTYIEGFTNGLKGAKVGTTIKSNVVFPKDYSQKKLAGKETTFEFKIKGIYKTVDKDHVTDEMVKEKFGSTYNINSVAELKKAISDQYEEQVKQQKYQEKMNAIKDYVIKNSDIKIPDDYLKTRIKEYKDAFVKENCKGKSITKYLKDNNMSLKDAKKQWKQFEKEQISFELAFTKIADQEKITVTADESERYIKNLIQNSQGIFKKDNDVYKYFGADNVKEGKKYINMLLRAQKAADKVASDAEVTEK</sequence>
<feature type="domain" description="PPIase FKBP-type" evidence="7">
    <location>
        <begin position="99"/>
        <end position="188"/>
    </location>
</feature>
<evidence type="ECO:0000256" key="4">
    <source>
        <dbReference type="ARBA" id="ARBA00023235"/>
    </source>
</evidence>
<dbReference type="EC" id="5.2.1.8" evidence="2 5"/>
<evidence type="ECO:0000256" key="1">
    <source>
        <dbReference type="ARBA" id="ARBA00000971"/>
    </source>
</evidence>
<reference evidence="8 9" key="1">
    <citation type="submission" date="2016-10" db="EMBL/GenBank/DDBJ databases">
        <authorList>
            <person name="de Groot N.N."/>
        </authorList>
    </citation>
    <scope>NUCLEOTIDE SEQUENCE [LARGE SCALE GENOMIC DNA]</scope>
    <source>
        <strain evidence="8 9">DSM 14045</strain>
    </source>
</reference>
<dbReference type="RefSeq" id="WP_074718858.1">
    <property type="nucleotide sequence ID" value="NZ_FNPG01000029.1"/>
</dbReference>
<evidence type="ECO:0000256" key="5">
    <source>
        <dbReference type="PROSITE-ProRule" id="PRU00277"/>
    </source>
</evidence>
<keyword evidence="4 5" id="KW-0413">Isomerase</keyword>
<dbReference type="EMBL" id="FNPG01000029">
    <property type="protein sequence ID" value="SDY69861.1"/>
    <property type="molecule type" value="Genomic_DNA"/>
</dbReference>
<dbReference type="Gene3D" id="3.10.50.40">
    <property type="match status" value="1"/>
</dbReference>
<dbReference type="Pfam" id="PF00254">
    <property type="entry name" value="FKBP_C"/>
    <property type="match status" value="1"/>
</dbReference>
<dbReference type="GO" id="GO:0006457">
    <property type="term" value="P:protein folding"/>
    <property type="evidence" value="ECO:0007669"/>
    <property type="project" value="InterPro"/>
</dbReference>
<organism evidence="8 9">
    <name type="scientific">Lachnobacterium bovis DSM 14045</name>
    <dbReference type="NCBI Taxonomy" id="1122142"/>
    <lineage>
        <taxon>Bacteria</taxon>
        <taxon>Bacillati</taxon>
        <taxon>Bacillota</taxon>
        <taxon>Clostridia</taxon>
        <taxon>Lachnospirales</taxon>
        <taxon>Lachnospiraceae</taxon>
        <taxon>Lachnobacterium</taxon>
    </lineage>
</organism>
<dbReference type="Gene3D" id="1.10.3120.10">
    <property type="entry name" value="Trigger factor, C-terminal domain"/>
    <property type="match status" value="1"/>
</dbReference>
<evidence type="ECO:0000256" key="3">
    <source>
        <dbReference type="ARBA" id="ARBA00023110"/>
    </source>
</evidence>
<evidence type="ECO:0000256" key="2">
    <source>
        <dbReference type="ARBA" id="ARBA00013194"/>
    </source>
</evidence>
<comment type="catalytic activity">
    <reaction evidence="1 5">
        <text>[protein]-peptidylproline (omega=180) = [protein]-peptidylproline (omega=0)</text>
        <dbReference type="Rhea" id="RHEA:16237"/>
        <dbReference type="Rhea" id="RHEA-COMP:10747"/>
        <dbReference type="Rhea" id="RHEA-COMP:10748"/>
        <dbReference type="ChEBI" id="CHEBI:83833"/>
        <dbReference type="ChEBI" id="CHEBI:83834"/>
        <dbReference type="EC" id="5.2.1.8"/>
    </reaction>
</comment>
<dbReference type="AlphaFoldDB" id="A0A1H3LZJ0"/>
<dbReference type="SUPFAM" id="SSF54534">
    <property type="entry name" value="FKBP-like"/>
    <property type="match status" value="1"/>
</dbReference>
<dbReference type="OrthoDB" id="9767721at2"/>
<feature type="signal peptide" evidence="6">
    <location>
        <begin position="1"/>
        <end position="20"/>
    </location>
</feature>
<gene>
    <name evidence="8" type="ORF">SAMN02910414_02174</name>
</gene>
<dbReference type="GO" id="GO:0003755">
    <property type="term" value="F:peptidyl-prolyl cis-trans isomerase activity"/>
    <property type="evidence" value="ECO:0007669"/>
    <property type="project" value="UniProtKB-KW"/>
</dbReference>
<dbReference type="GO" id="GO:0015031">
    <property type="term" value="P:protein transport"/>
    <property type="evidence" value="ECO:0007669"/>
    <property type="project" value="InterPro"/>
</dbReference>
<dbReference type="InterPro" id="IPR001179">
    <property type="entry name" value="PPIase_FKBP_dom"/>
</dbReference>
<dbReference type="InterPro" id="IPR046357">
    <property type="entry name" value="PPIase_dom_sf"/>
</dbReference>
<dbReference type="Proteomes" id="UP000183918">
    <property type="component" value="Unassembled WGS sequence"/>
</dbReference>
<keyword evidence="9" id="KW-1185">Reference proteome</keyword>
<evidence type="ECO:0000313" key="9">
    <source>
        <dbReference type="Proteomes" id="UP000183918"/>
    </source>
</evidence>
<dbReference type="Pfam" id="PF05698">
    <property type="entry name" value="Trigger_C"/>
    <property type="match status" value="1"/>
</dbReference>
<feature type="chain" id="PRO_5038904730" description="peptidylprolyl isomerase" evidence="6">
    <location>
        <begin position="21"/>
        <end position="384"/>
    </location>
</feature>
<evidence type="ECO:0000313" key="8">
    <source>
        <dbReference type="EMBL" id="SDY69861.1"/>
    </source>
</evidence>
<evidence type="ECO:0000259" key="7">
    <source>
        <dbReference type="PROSITE" id="PS50059"/>
    </source>
</evidence>
<proteinExistence type="predicted"/>
<keyword evidence="6" id="KW-0732">Signal</keyword>
<dbReference type="STRING" id="1122142.SAMN02910414_02174"/>
<protein>
    <recommendedName>
        <fullName evidence="2 5">peptidylprolyl isomerase</fullName>
        <ecNumber evidence="2 5">5.2.1.8</ecNumber>
    </recommendedName>
</protein>
<name>A0A1H3LZJ0_9FIRM</name>
<dbReference type="InterPro" id="IPR027304">
    <property type="entry name" value="Trigger_fact/SurA_dom_sf"/>
</dbReference>
<accession>A0A1H3LZJ0</accession>
<dbReference type="SUPFAM" id="SSF109998">
    <property type="entry name" value="Triger factor/SurA peptide-binding domain-like"/>
    <property type="match status" value="1"/>
</dbReference>
<keyword evidence="3 5" id="KW-0697">Rotamase</keyword>